<proteinExistence type="predicted"/>
<comment type="caution">
    <text evidence="2">The sequence shown here is derived from an EMBL/GenBank/DDBJ whole genome shotgun (WGS) entry which is preliminary data.</text>
</comment>
<accession>A0ABR1BTL6</accession>
<evidence type="ECO:0000259" key="1">
    <source>
        <dbReference type="PROSITE" id="PS50021"/>
    </source>
</evidence>
<dbReference type="PANTHER" id="PTHR47385">
    <property type="entry name" value="CALPONIN"/>
    <property type="match status" value="1"/>
</dbReference>
<dbReference type="SMART" id="SM00033">
    <property type="entry name" value="CH"/>
    <property type="match status" value="1"/>
</dbReference>
<dbReference type="InterPro" id="IPR050606">
    <property type="entry name" value="Calponin-like"/>
</dbReference>
<dbReference type="PANTHER" id="PTHR47385:SF9">
    <property type="entry name" value="CALPONIN-HOMOLOGY (CH) DOMAIN-CONTAINING PROTEIN"/>
    <property type="match status" value="1"/>
</dbReference>
<dbReference type="Gene3D" id="1.10.418.10">
    <property type="entry name" value="Calponin-like domain"/>
    <property type="match status" value="1"/>
</dbReference>
<dbReference type="Pfam" id="PF00307">
    <property type="entry name" value="CH"/>
    <property type="match status" value="1"/>
</dbReference>
<dbReference type="Proteomes" id="UP001303046">
    <property type="component" value="Unassembled WGS sequence"/>
</dbReference>
<evidence type="ECO:0000313" key="3">
    <source>
        <dbReference type="Proteomes" id="UP001303046"/>
    </source>
</evidence>
<dbReference type="SUPFAM" id="SSF47576">
    <property type="entry name" value="Calponin-homology domain, CH-domain"/>
    <property type="match status" value="1"/>
</dbReference>
<dbReference type="InterPro" id="IPR036872">
    <property type="entry name" value="CH_dom_sf"/>
</dbReference>
<dbReference type="InterPro" id="IPR001715">
    <property type="entry name" value="CH_dom"/>
</dbReference>
<dbReference type="PRINTS" id="PR00888">
    <property type="entry name" value="SM22CALPONIN"/>
</dbReference>
<sequence length="265" mass="29571">MCAWLSDKKAAVSSCAYSRQQQQRKRKRTSKSANVHFIRAYLLKFEVVPSDSTQLLKHENDTVNQLEVIKSLDHICSYVIFYESRRQLCAIVGVEGGRTGSQPSSVSPLTMASRTTAGGIGFAVRQKQDSKYNDDEGKLLLLWIKELSGENINTSGDRDNFLNLLKDGTLLCKAANGIEPGIVKKIQKPISNFACMENINAFVEAAKKLGVPTEETFQSSALLFFLLAASCKNRARRTHSSDWTKTSVRERERSANSVAFYIQFS</sequence>
<name>A0ABR1BTL6_NECAM</name>
<dbReference type="PROSITE" id="PS50021">
    <property type="entry name" value="CH"/>
    <property type="match status" value="1"/>
</dbReference>
<organism evidence="2 3">
    <name type="scientific">Necator americanus</name>
    <name type="common">Human hookworm</name>
    <dbReference type="NCBI Taxonomy" id="51031"/>
    <lineage>
        <taxon>Eukaryota</taxon>
        <taxon>Metazoa</taxon>
        <taxon>Ecdysozoa</taxon>
        <taxon>Nematoda</taxon>
        <taxon>Chromadorea</taxon>
        <taxon>Rhabditida</taxon>
        <taxon>Rhabditina</taxon>
        <taxon>Rhabditomorpha</taxon>
        <taxon>Strongyloidea</taxon>
        <taxon>Ancylostomatidae</taxon>
        <taxon>Bunostominae</taxon>
        <taxon>Necator</taxon>
    </lineage>
</organism>
<reference evidence="2 3" key="1">
    <citation type="submission" date="2023-08" db="EMBL/GenBank/DDBJ databases">
        <title>A Necator americanus chromosomal reference genome.</title>
        <authorList>
            <person name="Ilik V."/>
            <person name="Petrzelkova K.J."/>
            <person name="Pardy F."/>
            <person name="Fuh T."/>
            <person name="Niatou-Singa F.S."/>
            <person name="Gouil Q."/>
            <person name="Baker L."/>
            <person name="Ritchie M.E."/>
            <person name="Jex A.R."/>
            <person name="Gazzola D."/>
            <person name="Li H."/>
            <person name="Toshio Fujiwara R."/>
            <person name="Zhan B."/>
            <person name="Aroian R.V."/>
            <person name="Pafco B."/>
            <person name="Schwarz E.M."/>
        </authorList>
    </citation>
    <scope>NUCLEOTIDE SEQUENCE [LARGE SCALE GENOMIC DNA]</scope>
    <source>
        <strain evidence="2 3">Aroian</strain>
        <tissue evidence="2">Whole animal</tissue>
    </source>
</reference>
<protein>
    <recommendedName>
        <fullName evidence="1">Calponin-homology (CH) domain-containing protein</fullName>
    </recommendedName>
</protein>
<feature type="domain" description="Calponin-homology (CH)" evidence="1">
    <location>
        <begin position="134"/>
        <end position="246"/>
    </location>
</feature>
<evidence type="ECO:0000313" key="2">
    <source>
        <dbReference type="EMBL" id="KAK6729220.1"/>
    </source>
</evidence>
<dbReference type="EMBL" id="JAVFWL010000001">
    <property type="protein sequence ID" value="KAK6729220.1"/>
    <property type="molecule type" value="Genomic_DNA"/>
</dbReference>
<keyword evidence="3" id="KW-1185">Reference proteome</keyword>
<dbReference type="InterPro" id="IPR003096">
    <property type="entry name" value="SM22_calponin"/>
</dbReference>
<gene>
    <name evidence="2" type="primary">Necator_chrI.g2457</name>
    <name evidence="2" type="ORF">RB195_006329</name>
</gene>